<dbReference type="RefSeq" id="WP_173577555.1">
    <property type="nucleotide sequence ID" value="NZ_WOSW01000019.1"/>
</dbReference>
<reference evidence="3 4" key="1">
    <citation type="journal article" date="2020" name="Int. J. Syst. Evol. Microbiol.">
        <title>Novel acetic acid bacteria from cider fermentations: Acetobacter conturbans sp. nov. and Acetobacter fallax sp. nov.</title>
        <authorList>
            <person name="Sombolestani A.S."/>
            <person name="Cleenwerck I."/>
            <person name="Cnockaert M."/>
            <person name="Borremans W."/>
            <person name="Wieme A.D."/>
            <person name="De Vuyst L."/>
            <person name="Vandamme P."/>
        </authorList>
    </citation>
    <scope>NUCLEOTIDE SEQUENCE [LARGE SCALE GENOMIC DNA]</scope>
    <source>
        <strain evidence="3 4">LMG 1637</strain>
    </source>
</reference>
<evidence type="ECO:0000256" key="1">
    <source>
        <dbReference type="ARBA" id="ARBA00007274"/>
    </source>
</evidence>
<dbReference type="Proteomes" id="UP000615326">
    <property type="component" value="Unassembled WGS sequence"/>
</dbReference>
<keyword evidence="4" id="KW-1185">Reference proteome</keyword>
<feature type="region of interest" description="Disordered" evidence="2">
    <location>
        <begin position="193"/>
        <end position="217"/>
    </location>
</feature>
<dbReference type="InterPro" id="IPR050179">
    <property type="entry name" value="Trans_hexapeptide_repeat"/>
</dbReference>
<proteinExistence type="inferred from homology"/>
<evidence type="ECO:0000313" key="3">
    <source>
        <dbReference type="EMBL" id="NHO33031.1"/>
    </source>
</evidence>
<protein>
    <submittedName>
        <fullName evidence="3">Antibiotic acetyltransferase</fullName>
    </submittedName>
</protein>
<comment type="similarity">
    <text evidence="1">Belongs to the transferase hexapeptide repeat family.</text>
</comment>
<dbReference type="Pfam" id="PF00132">
    <property type="entry name" value="Hexapep"/>
    <property type="match status" value="1"/>
</dbReference>
<dbReference type="PANTHER" id="PTHR43300:SF11">
    <property type="entry name" value="ACETYLTRANSFERASE RV3034C-RELATED"/>
    <property type="match status" value="1"/>
</dbReference>
<sequence length="217" mass="23734">MFGTNSFSMLTRHTLSWMIADKGWNIGDHTYGTPTILEAEYADLEIGRFCSIGPNVTMILGNHRADLVTTYPFKTLSHFWPAAEKGEDDHVTNGNITIGNDVWFGAGSTILSGTTIGDGAIIAADALVRGTVEPYAIVGGNPGRTIRHRFSSDIVARLLAVAWWNWPEDLLREHLPKLMSTNIEAFLELAESLDETSEPDQTGTNAVLEQSVNTTPD</sequence>
<dbReference type="InterPro" id="IPR001451">
    <property type="entry name" value="Hexapep"/>
</dbReference>
<evidence type="ECO:0000313" key="4">
    <source>
        <dbReference type="Proteomes" id="UP000615326"/>
    </source>
</evidence>
<evidence type="ECO:0000256" key="2">
    <source>
        <dbReference type="SAM" id="MobiDB-lite"/>
    </source>
</evidence>
<gene>
    <name evidence="3" type="ORF">GOB84_10775</name>
</gene>
<dbReference type="PANTHER" id="PTHR43300">
    <property type="entry name" value="ACETYLTRANSFERASE"/>
    <property type="match status" value="1"/>
</dbReference>
<accession>A0ABX0KA26</accession>
<dbReference type="EMBL" id="WOSW01000019">
    <property type="protein sequence ID" value="NHO33031.1"/>
    <property type="molecule type" value="Genomic_DNA"/>
</dbReference>
<dbReference type="SUPFAM" id="SSF51161">
    <property type="entry name" value="Trimeric LpxA-like enzymes"/>
    <property type="match status" value="1"/>
</dbReference>
<name>A0ABX0KA26_9PROT</name>
<comment type="caution">
    <text evidence="3">The sequence shown here is derived from an EMBL/GenBank/DDBJ whole genome shotgun (WGS) entry which is preliminary data.</text>
</comment>
<dbReference type="Gene3D" id="2.160.10.10">
    <property type="entry name" value="Hexapeptide repeat proteins"/>
    <property type="match status" value="1"/>
</dbReference>
<feature type="compositionally biased region" description="Polar residues" evidence="2">
    <location>
        <begin position="199"/>
        <end position="217"/>
    </location>
</feature>
<dbReference type="CDD" id="cd03349">
    <property type="entry name" value="LbH_XAT"/>
    <property type="match status" value="1"/>
</dbReference>
<organism evidence="3 4">
    <name type="scientific">Acetobacter fallax</name>
    <dbReference type="NCBI Taxonomy" id="1737473"/>
    <lineage>
        <taxon>Bacteria</taxon>
        <taxon>Pseudomonadati</taxon>
        <taxon>Pseudomonadota</taxon>
        <taxon>Alphaproteobacteria</taxon>
        <taxon>Acetobacterales</taxon>
        <taxon>Acetobacteraceae</taxon>
        <taxon>Acetobacter</taxon>
    </lineage>
</organism>
<dbReference type="InterPro" id="IPR011004">
    <property type="entry name" value="Trimer_LpxA-like_sf"/>
</dbReference>